<keyword evidence="3" id="KW-0378">Hydrolase</keyword>
<evidence type="ECO:0000259" key="2">
    <source>
        <dbReference type="Pfam" id="PF13625"/>
    </source>
</evidence>
<dbReference type="EMBL" id="VFOQ01000001">
    <property type="protein sequence ID" value="TQL58859.1"/>
    <property type="molecule type" value="Genomic_DNA"/>
</dbReference>
<evidence type="ECO:0000256" key="1">
    <source>
        <dbReference type="SAM" id="MobiDB-lite"/>
    </source>
</evidence>
<dbReference type="OrthoDB" id="3415124at2"/>
<keyword evidence="3" id="KW-0547">Nucleotide-binding</keyword>
<reference evidence="3 4" key="1">
    <citation type="submission" date="2019-06" db="EMBL/GenBank/DDBJ databases">
        <title>Sequencing the genomes of 1000 actinobacteria strains.</title>
        <authorList>
            <person name="Klenk H.-P."/>
        </authorList>
    </citation>
    <scope>NUCLEOTIDE SEQUENCE [LARGE SCALE GENOMIC DNA]</scope>
    <source>
        <strain evidence="3 4">DSM 18082</strain>
    </source>
</reference>
<accession>A0A542ZEZ6</accession>
<keyword evidence="3" id="KW-0067">ATP-binding</keyword>
<dbReference type="AlphaFoldDB" id="A0A542ZEZ6"/>
<keyword evidence="4" id="KW-1185">Reference proteome</keyword>
<feature type="region of interest" description="Disordered" evidence="1">
    <location>
        <begin position="688"/>
        <end position="714"/>
    </location>
</feature>
<gene>
    <name evidence="3" type="ORF">FB474_0198</name>
</gene>
<dbReference type="Pfam" id="PF13625">
    <property type="entry name" value="Helicase_C_3"/>
    <property type="match status" value="1"/>
</dbReference>
<dbReference type="Proteomes" id="UP000319514">
    <property type="component" value="Unassembled WGS sequence"/>
</dbReference>
<protein>
    <submittedName>
        <fullName evidence="3">XPB/Ssl2-like helicase family protein</fullName>
    </submittedName>
</protein>
<dbReference type="GO" id="GO:0004386">
    <property type="term" value="F:helicase activity"/>
    <property type="evidence" value="ECO:0007669"/>
    <property type="project" value="UniProtKB-KW"/>
</dbReference>
<evidence type="ECO:0000313" key="3">
    <source>
        <dbReference type="EMBL" id="TQL58859.1"/>
    </source>
</evidence>
<name>A0A542ZEZ6_9MICO</name>
<proteinExistence type="predicted"/>
<comment type="caution">
    <text evidence="3">The sequence shown here is derived from an EMBL/GenBank/DDBJ whole genome shotgun (WGS) entry which is preliminary data.</text>
</comment>
<feature type="domain" description="Helicase XPB/Ssl2 N-terminal" evidence="2">
    <location>
        <begin position="493"/>
        <end position="615"/>
    </location>
</feature>
<feature type="compositionally biased region" description="Basic and acidic residues" evidence="1">
    <location>
        <begin position="688"/>
        <end position="703"/>
    </location>
</feature>
<organism evidence="3 4">
    <name type="scientific">Oryzihumus leptocrescens</name>
    <dbReference type="NCBI Taxonomy" id="297536"/>
    <lineage>
        <taxon>Bacteria</taxon>
        <taxon>Bacillati</taxon>
        <taxon>Actinomycetota</taxon>
        <taxon>Actinomycetes</taxon>
        <taxon>Micrococcales</taxon>
        <taxon>Intrasporangiaceae</taxon>
        <taxon>Oryzihumus</taxon>
    </lineage>
</organism>
<sequence>MAPPCGGKGNVPEPITVCRVPASQPRAGSRARSLAEDVRGRSDAQLRALISRRPDLARPAPADLTSLAARASTRASVQRALDGLDRGGLQVLEALVVAGDPVDTDLAASLLGLGPRVLLRHVEPLWERALVWRGVDGWHVVRTVTDVMGHYPAGLGPSLADQRGALPEELATPEALARILDEAPPDARAVLDRLAWGPPIGVLSPSGPMSFAGRWLLTHHLLTAMTSDQVCLPREVALHLRGGRLHRDLALEPAPLSTTTHTAASVDAAAGGQASDLLGLVDELAADWGPRPPRVLRAGGLSVRDLRRVGSTLDVDPDRAAFLVEAAFAAGLVADDGALEPVWAPTPAYDEWQQRPSAERWVQLATAWLATGRAPHLVGGQSAGGGTVNALSSDVLWPMCRQLRWDVLRELAALPVGEAPDRASLTARIGWRRPLRTPANVDAVVAAVLREAEWLGVTGRGALGAAGRALVAGDDDAAAAAMAGDLPAPVEHVLLQADLTAVAPGRLEGRLAQFMRMVADVESRGGATVHRFSAGSVRRALDAGWTSAQVLSMLEDSSTTPVPQPLAYLVGDVARRHGQTRVGSASTYVRSDDEAVLDTMVAERALAPLQLRRIAPTVLVSPVDSVTVLEMLRDNGFAPVAETMDGGVVVPPTSHHRTPARRQPATPTAVQQVDDELADALVSALRAGEESADFERARQDRQPGGRGPLPSTDPTVTLALLREAAVERDGVWIGYADAEGRATRILFYPRRIEGGRAYGTVEGSNVERAFSIHRVTGAAPA</sequence>
<keyword evidence="3" id="KW-0347">Helicase</keyword>
<dbReference type="InterPro" id="IPR032830">
    <property type="entry name" value="XPB/Ssl2_N"/>
</dbReference>
<evidence type="ECO:0000313" key="4">
    <source>
        <dbReference type="Proteomes" id="UP000319514"/>
    </source>
</evidence>